<dbReference type="KEGG" id="hmi:soil367_13995"/>
<dbReference type="EMBL" id="CP031093">
    <property type="protein sequence ID" value="QCF26954.1"/>
    <property type="molecule type" value="Genomic_DNA"/>
</dbReference>
<evidence type="ECO:0000313" key="3">
    <source>
        <dbReference type="Proteomes" id="UP000298049"/>
    </source>
</evidence>
<evidence type="ECO:0000259" key="1">
    <source>
        <dbReference type="Pfam" id="PF26621"/>
    </source>
</evidence>
<dbReference type="OrthoDB" id="7957365at2"/>
<dbReference type="InterPro" id="IPR058511">
    <property type="entry name" value="DUF8198"/>
</dbReference>
<organism evidence="2 3">
    <name type="scientific">Hydrocarboniclastica marina</name>
    <dbReference type="NCBI Taxonomy" id="2259620"/>
    <lineage>
        <taxon>Bacteria</taxon>
        <taxon>Pseudomonadati</taxon>
        <taxon>Pseudomonadota</taxon>
        <taxon>Gammaproteobacteria</taxon>
        <taxon>Alteromonadales</taxon>
        <taxon>Alteromonadaceae</taxon>
        <taxon>Hydrocarboniclastica</taxon>
    </lineage>
</organism>
<protein>
    <recommendedName>
        <fullName evidence="1">DUF8198 domain-containing protein</fullName>
    </recommendedName>
</protein>
<proteinExistence type="predicted"/>
<gene>
    <name evidence="2" type="ORF">soil367_13995</name>
</gene>
<feature type="domain" description="DUF8198" evidence="1">
    <location>
        <begin position="29"/>
        <end position="240"/>
    </location>
</feature>
<dbReference type="Pfam" id="PF26621">
    <property type="entry name" value="DUF8198"/>
    <property type="match status" value="1"/>
</dbReference>
<dbReference type="Proteomes" id="UP000298049">
    <property type="component" value="Chromosome"/>
</dbReference>
<dbReference type="AlphaFoldDB" id="A0A4P7XKD6"/>
<sequence>MPREKLVAIQPRAPQARRLQKGMLEYHDFRSQRDAAPLRRQIDELGLWQSQRLKDTHRDLYQAPHYREGLDFLLEDLYNPRAYERRDEDFERVFPTMVRLLPDSVLAIAADLVELNLLTQKLDRQLAHVLHHDLPAEALNRESYAEAFRMSADADQRCRQIALVAVIGANLQRYVDRRSLRVALRMTEGAAEMAGVGELHRFLTRGFRVFREMQGVDRLLEQIVRRETWVMEQIMAGHALPAELPEDIR</sequence>
<name>A0A4P7XKD6_9ALTE</name>
<dbReference type="RefSeq" id="WP_136549661.1">
    <property type="nucleotide sequence ID" value="NZ_CP031093.1"/>
</dbReference>
<keyword evidence="3" id="KW-1185">Reference proteome</keyword>
<accession>A0A4P7XKD6</accession>
<reference evidence="2 3" key="1">
    <citation type="submission" date="2018-07" db="EMBL/GenBank/DDBJ databases">
        <title>Marsedoiliclastica nanhaica gen. nov. sp. nov., a novel marine hydrocarbonoclastic bacterium isolated from an in-situ enriched hydrocarbon-degrading consortium in deep-sea sediment.</title>
        <authorList>
            <person name="Dong C."/>
            <person name="Ma T."/>
            <person name="Liu R."/>
            <person name="Shao Z."/>
        </authorList>
    </citation>
    <scope>NUCLEOTIDE SEQUENCE [LARGE SCALE GENOMIC DNA]</scope>
    <source>
        <strain evidence="3">soil36-7</strain>
    </source>
</reference>
<evidence type="ECO:0000313" key="2">
    <source>
        <dbReference type="EMBL" id="QCF26954.1"/>
    </source>
</evidence>
<dbReference type="NCBIfam" id="NF047641">
    <property type="entry name" value="FFLEE_fam"/>
    <property type="match status" value="1"/>
</dbReference>
<dbReference type="InterPro" id="IPR058063">
    <property type="entry name" value="FFLEE_fam"/>
</dbReference>